<dbReference type="RefSeq" id="WP_213003861.1">
    <property type="nucleotide sequence ID" value="NZ_BAAATW010000025.1"/>
</dbReference>
<evidence type="ECO:0000256" key="1">
    <source>
        <dbReference type="SAM" id="MobiDB-lite"/>
    </source>
</evidence>
<dbReference type="InterPro" id="IPR014710">
    <property type="entry name" value="RmlC-like_jellyroll"/>
</dbReference>
<keyword evidence="3" id="KW-1185">Reference proteome</keyword>
<proteinExistence type="predicted"/>
<evidence type="ECO:0000313" key="2">
    <source>
        <dbReference type="EMBL" id="GIM85446.1"/>
    </source>
</evidence>
<dbReference type="AlphaFoldDB" id="A0A919T3C6"/>
<dbReference type="EMBL" id="BOQP01000087">
    <property type="protein sequence ID" value="GIM85446.1"/>
    <property type="molecule type" value="Genomic_DNA"/>
</dbReference>
<accession>A0A919T3C6</accession>
<evidence type="ECO:0000313" key="3">
    <source>
        <dbReference type="Proteomes" id="UP000680865"/>
    </source>
</evidence>
<dbReference type="SUPFAM" id="SSF51182">
    <property type="entry name" value="RmlC-like cupins"/>
    <property type="match status" value="1"/>
</dbReference>
<name>A0A919T3C6_9ACTN</name>
<sequence length="141" mass="15617">MTDGVYAGRAGADGARNQGWLLGHFMPKGELLHSDEVEVKWGVHPPGDRRAAWATHETRTALLVLITGTFRIELRDRTVLLREPGDYVVWGPGQDHSWQAGDQETVVLTVRWPSVPGWRLQPPAGEDESGAMETDGIHWAT</sequence>
<dbReference type="Gene3D" id="2.60.120.10">
    <property type="entry name" value="Jelly Rolls"/>
    <property type="match status" value="1"/>
</dbReference>
<comment type="caution">
    <text evidence="2">The sequence shown here is derived from an EMBL/GenBank/DDBJ whole genome shotgun (WGS) entry which is preliminary data.</text>
</comment>
<organism evidence="2 3">
    <name type="scientific">Winogradskya consettensis</name>
    <dbReference type="NCBI Taxonomy" id="113560"/>
    <lineage>
        <taxon>Bacteria</taxon>
        <taxon>Bacillati</taxon>
        <taxon>Actinomycetota</taxon>
        <taxon>Actinomycetes</taxon>
        <taxon>Micromonosporales</taxon>
        <taxon>Micromonosporaceae</taxon>
        <taxon>Winogradskya</taxon>
    </lineage>
</organism>
<dbReference type="InterPro" id="IPR011051">
    <property type="entry name" value="RmlC_Cupin_sf"/>
</dbReference>
<dbReference type="Proteomes" id="UP000680865">
    <property type="component" value="Unassembled WGS sequence"/>
</dbReference>
<protein>
    <recommendedName>
        <fullName evidence="4">Signal peptidase I</fullName>
    </recommendedName>
</protein>
<feature type="region of interest" description="Disordered" evidence="1">
    <location>
        <begin position="119"/>
        <end position="141"/>
    </location>
</feature>
<evidence type="ECO:0008006" key="4">
    <source>
        <dbReference type="Google" id="ProtNLM"/>
    </source>
</evidence>
<reference evidence="2" key="1">
    <citation type="submission" date="2021-03" db="EMBL/GenBank/DDBJ databases">
        <title>Whole genome shotgun sequence of Actinoplanes consettensis NBRC 14913.</title>
        <authorList>
            <person name="Komaki H."/>
            <person name="Tamura T."/>
        </authorList>
    </citation>
    <scope>NUCLEOTIDE SEQUENCE</scope>
    <source>
        <strain evidence="2">NBRC 14913</strain>
    </source>
</reference>
<gene>
    <name evidence="2" type="ORF">Aco04nite_96310</name>
</gene>